<evidence type="ECO:0000256" key="2">
    <source>
        <dbReference type="ARBA" id="ARBA00011353"/>
    </source>
</evidence>
<dbReference type="InterPro" id="IPR000953">
    <property type="entry name" value="Chromo/chromo_shadow_dom"/>
</dbReference>
<gene>
    <name evidence="6" type="ORF">BP5553_00022</name>
</gene>
<evidence type="ECO:0000313" key="7">
    <source>
        <dbReference type="Proteomes" id="UP000254866"/>
    </source>
</evidence>
<comment type="subunit">
    <text evidence="2">Component of the NuA4 histone acetyltransferase complex.</text>
</comment>
<feature type="compositionally biased region" description="Low complexity" evidence="4">
    <location>
        <begin position="242"/>
        <end position="255"/>
    </location>
</feature>
<proteinExistence type="predicted"/>
<dbReference type="PANTHER" id="PTHR22812">
    <property type="entry name" value="CHROMOBOX PROTEIN"/>
    <property type="match status" value="1"/>
</dbReference>
<feature type="compositionally biased region" description="Polar residues" evidence="4">
    <location>
        <begin position="190"/>
        <end position="204"/>
    </location>
</feature>
<dbReference type="STRING" id="2656787.A0A370TWZ7"/>
<feature type="compositionally biased region" description="Basic and acidic residues" evidence="4">
    <location>
        <begin position="459"/>
        <end position="470"/>
    </location>
</feature>
<dbReference type="GO" id="GO:0005634">
    <property type="term" value="C:nucleus"/>
    <property type="evidence" value="ECO:0007669"/>
    <property type="project" value="UniProtKB-SubCell"/>
</dbReference>
<dbReference type="GeneID" id="43592871"/>
<reference evidence="6 7" key="1">
    <citation type="journal article" date="2018" name="IMA Fungus">
        <title>IMA Genome-F 9: Draft genome sequence of Annulohypoxylon stygium, Aspergillus mulundensis, Berkeleyomyces basicola (syn. Thielaviopsis basicola), Ceratocystis smalleyi, two Cercospora beticola strains, Coleophoma cylindrospora, Fusarium fracticaudum, Phialophora cf. hyalina, and Morchella septimelata.</title>
        <authorList>
            <person name="Wingfield B.D."/>
            <person name="Bills G.F."/>
            <person name="Dong Y."/>
            <person name="Huang W."/>
            <person name="Nel W.J."/>
            <person name="Swalarsk-Parry B.S."/>
            <person name="Vaghefi N."/>
            <person name="Wilken P.M."/>
            <person name="An Z."/>
            <person name="de Beer Z.W."/>
            <person name="De Vos L."/>
            <person name="Chen L."/>
            <person name="Duong T.A."/>
            <person name="Gao Y."/>
            <person name="Hammerbacher A."/>
            <person name="Kikkert J.R."/>
            <person name="Li Y."/>
            <person name="Li H."/>
            <person name="Li K."/>
            <person name="Li Q."/>
            <person name="Liu X."/>
            <person name="Ma X."/>
            <person name="Naidoo K."/>
            <person name="Pethybridge S.J."/>
            <person name="Sun J."/>
            <person name="Steenkamp E.T."/>
            <person name="van der Nest M.A."/>
            <person name="van Wyk S."/>
            <person name="Wingfield M.J."/>
            <person name="Xiong C."/>
            <person name="Yue Q."/>
            <person name="Zhang X."/>
        </authorList>
    </citation>
    <scope>NUCLEOTIDE SEQUENCE [LARGE SCALE GENOMIC DNA]</scope>
    <source>
        <strain evidence="6 7">BP 5553</strain>
    </source>
</reference>
<accession>A0A370TWZ7</accession>
<protein>
    <recommendedName>
        <fullName evidence="5">Chromo domain-containing protein</fullName>
    </recommendedName>
</protein>
<feature type="domain" description="Chromo" evidence="5">
    <location>
        <begin position="394"/>
        <end position="429"/>
    </location>
</feature>
<dbReference type="InterPro" id="IPR023780">
    <property type="entry name" value="Chromo_domain"/>
</dbReference>
<dbReference type="SMART" id="SM00298">
    <property type="entry name" value="CHROMO"/>
    <property type="match status" value="1"/>
</dbReference>
<sequence length="557" mass="61717">MPITQHFDQAGPGWGGEKSGTSYFDFVVAERPKYIPNSGPPLAPISGMPIHDKDAIILEKVESYGAPFFYLVGYEAKPQLRVGVKPQNILDWVSPRTFENFELEISRLRDTKRRKSTDSEGQNQRRKNVSTTKPSQSTKPTTGKKRKRQTLDDRTPRPRPTRSESVPLVAAIAGPTRRRKPVADQPLFASPTTSHKSKGPSLTTPVKGLMAVGMMDFGGMDEELYDTDAAIVDQLNAMGHLSSSRNESSRSTTTTPMPPHTSRAIPEPSSKFESLPSRPGARASFHPNSKQKQTGNDSSFFNKDAGARVSSREASNAIERLERKSKQSQSKSGKKPEGQTIARRYSNFRPGPTMLSKSDIRSHFTPGTFASKGGLGSEEEEGEDLENENEGDEWAVDDILDDAILEGKQYYLVKWVGDWDNTWEPAENMSEDVIQEYDKKKIATGRAVRLDGDENIPGPRRDGGGHRTTKENQVNGSSRSGTDKDELGDDPIFGSRKQHHSGITGRVLQDQNTEEDLLLDSDNQLRDIAKQEEHRETEQKAPGQVVTSDCTDDLDGF</sequence>
<dbReference type="Proteomes" id="UP000254866">
    <property type="component" value="Unassembled WGS sequence"/>
</dbReference>
<comment type="subcellular location">
    <subcellularLocation>
        <location evidence="1">Nucleus</location>
    </subcellularLocation>
</comment>
<feature type="region of interest" description="Disordered" evidence="4">
    <location>
        <begin position="111"/>
        <end position="205"/>
    </location>
</feature>
<evidence type="ECO:0000256" key="4">
    <source>
        <dbReference type="SAM" id="MobiDB-lite"/>
    </source>
</evidence>
<dbReference type="OrthoDB" id="3543857at2759"/>
<evidence type="ECO:0000259" key="5">
    <source>
        <dbReference type="PROSITE" id="PS50013"/>
    </source>
</evidence>
<feature type="compositionally biased region" description="Basic and acidic residues" evidence="4">
    <location>
        <begin position="523"/>
        <end position="539"/>
    </location>
</feature>
<dbReference type="InterPro" id="IPR051219">
    <property type="entry name" value="Heterochromatin_chromo-domain"/>
</dbReference>
<feature type="compositionally biased region" description="Acidic residues" evidence="4">
    <location>
        <begin position="377"/>
        <end position="394"/>
    </location>
</feature>
<name>A0A370TWZ7_9HELO</name>
<dbReference type="Gene3D" id="2.40.50.40">
    <property type="match status" value="1"/>
</dbReference>
<evidence type="ECO:0000313" key="6">
    <source>
        <dbReference type="EMBL" id="RDL40043.1"/>
    </source>
</evidence>
<dbReference type="AlphaFoldDB" id="A0A370TWZ7"/>
<comment type="caution">
    <text evidence="6">The sequence shown here is derived from an EMBL/GenBank/DDBJ whole genome shotgun (WGS) entry which is preliminary data.</text>
</comment>
<dbReference type="PROSITE" id="PS50013">
    <property type="entry name" value="CHROMO_2"/>
    <property type="match status" value="1"/>
</dbReference>
<feature type="compositionally biased region" description="Low complexity" evidence="4">
    <location>
        <begin position="130"/>
        <end position="141"/>
    </location>
</feature>
<dbReference type="RefSeq" id="XP_031872699.1">
    <property type="nucleotide sequence ID" value="XM_032008645.1"/>
</dbReference>
<feature type="region of interest" description="Disordered" evidence="4">
    <location>
        <begin position="448"/>
        <end position="557"/>
    </location>
</feature>
<evidence type="ECO:0000256" key="1">
    <source>
        <dbReference type="ARBA" id="ARBA00004123"/>
    </source>
</evidence>
<feature type="compositionally biased region" description="Polar residues" evidence="4">
    <location>
        <begin position="471"/>
        <end position="480"/>
    </location>
</feature>
<organism evidence="6 7">
    <name type="scientific">Venustampulla echinocandica</name>
    <dbReference type="NCBI Taxonomy" id="2656787"/>
    <lineage>
        <taxon>Eukaryota</taxon>
        <taxon>Fungi</taxon>
        <taxon>Dikarya</taxon>
        <taxon>Ascomycota</taxon>
        <taxon>Pezizomycotina</taxon>
        <taxon>Leotiomycetes</taxon>
        <taxon>Helotiales</taxon>
        <taxon>Pleuroascaceae</taxon>
        <taxon>Venustampulla</taxon>
    </lineage>
</organism>
<keyword evidence="3" id="KW-0539">Nucleus</keyword>
<feature type="compositionally biased region" description="Polar residues" evidence="4">
    <location>
        <begin position="286"/>
        <end position="301"/>
    </location>
</feature>
<dbReference type="CDD" id="cd00024">
    <property type="entry name" value="CD_CSD"/>
    <property type="match status" value="1"/>
</dbReference>
<dbReference type="EMBL" id="NPIC01000001">
    <property type="protein sequence ID" value="RDL40043.1"/>
    <property type="molecule type" value="Genomic_DNA"/>
</dbReference>
<feature type="region of interest" description="Disordered" evidence="4">
    <location>
        <begin position="240"/>
        <end position="394"/>
    </location>
</feature>
<dbReference type="Pfam" id="PF00385">
    <property type="entry name" value="Chromo"/>
    <property type="match status" value="1"/>
</dbReference>
<dbReference type="InterPro" id="IPR016197">
    <property type="entry name" value="Chromo-like_dom_sf"/>
</dbReference>
<keyword evidence="7" id="KW-1185">Reference proteome</keyword>
<dbReference type="SUPFAM" id="SSF54160">
    <property type="entry name" value="Chromo domain-like"/>
    <property type="match status" value="1"/>
</dbReference>
<evidence type="ECO:0000256" key="3">
    <source>
        <dbReference type="ARBA" id="ARBA00023242"/>
    </source>
</evidence>
<dbReference type="GO" id="GO:0006338">
    <property type="term" value="P:chromatin remodeling"/>
    <property type="evidence" value="ECO:0007669"/>
    <property type="project" value="UniProtKB-ARBA"/>
</dbReference>